<keyword evidence="2" id="KW-0479">Metal-binding</keyword>
<dbReference type="OrthoDB" id="2592092at2759"/>
<keyword evidence="3" id="KW-0863">Zinc-finger</keyword>
<dbReference type="InterPro" id="IPR013909">
    <property type="entry name" value="NuBaID_C"/>
</dbReference>
<protein>
    <recommendedName>
        <fullName evidence="11">C3HC-type domain-containing protein</fullName>
    </recommendedName>
</protein>
<feature type="compositionally biased region" description="Basic and acidic residues" evidence="6">
    <location>
        <begin position="421"/>
        <end position="430"/>
    </location>
</feature>
<dbReference type="PANTHER" id="PTHR15835">
    <property type="entry name" value="NUCLEAR-INTERACTING PARTNER OF ALK"/>
    <property type="match status" value="1"/>
</dbReference>
<evidence type="ECO:0000313" key="9">
    <source>
        <dbReference type="EMBL" id="QSZ36158.1"/>
    </source>
</evidence>
<feature type="region of interest" description="Disordered" evidence="6">
    <location>
        <begin position="382"/>
        <end position="430"/>
    </location>
</feature>
<feature type="domain" description="C3HC-type" evidence="7">
    <location>
        <begin position="95"/>
        <end position="234"/>
    </location>
</feature>
<evidence type="ECO:0000259" key="7">
    <source>
        <dbReference type="Pfam" id="PF07967"/>
    </source>
</evidence>
<keyword evidence="4" id="KW-0862">Zinc</keyword>
<dbReference type="EMBL" id="CP063410">
    <property type="protein sequence ID" value="QSZ36158.1"/>
    <property type="molecule type" value="Genomic_DNA"/>
</dbReference>
<evidence type="ECO:0000313" key="10">
    <source>
        <dbReference type="Proteomes" id="UP000672032"/>
    </source>
</evidence>
<feature type="compositionally biased region" description="Acidic residues" evidence="6">
    <location>
        <begin position="403"/>
        <end position="420"/>
    </location>
</feature>
<evidence type="ECO:0000259" key="8">
    <source>
        <dbReference type="Pfam" id="PF08600"/>
    </source>
</evidence>
<dbReference type="AlphaFoldDB" id="A0A8A3PLE2"/>
<keyword evidence="5" id="KW-0539">Nucleus</keyword>
<dbReference type="Pfam" id="PF08600">
    <property type="entry name" value="NuBaID_C"/>
    <property type="match status" value="1"/>
</dbReference>
<name>A0A8A3PLE2_9HELO</name>
<keyword evidence="10" id="KW-1185">Reference proteome</keyword>
<evidence type="ECO:0000256" key="5">
    <source>
        <dbReference type="ARBA" id="ARBA00023242"/>
    </source>
</evidence>
<evidence type="ECO:0000256" key="3">
    <source>
        <dbReference type="ARBA" id="ARBA00022771"/>
    </source>
</evidence>
<evidence type="ECO:0000256" key="1">
    <source>
        <dbReference type="ARBA" id="ARBA00004123"/>
    </source>
</evidence>
<dbReference type="Pfam" id="PF07967">
    <property type="entry name" value="zf-C3HC"/>
    <property type="match status" value="1"/>
</dbReference>
<evidence type="ECO:0000256" key="2">
    <source>
        <dbReference type="ARBA" id="ARBA00022723"/>
    </source>
</evidence>
<feature type="domain" description="NuBaID C-terminal" evidence="8">
    <location>
        <begin position="275"/>
        <end position="381"/>
    </location>
</feature>
<feature type="region of interest" description="Disordered" evidence="6">
    <location>
        <begin position="13"/>
        <end position="46"/>
    </location>
</feature>
<organism evidence="9 10">
    <name type="scientific">Monilinia vaccinii-corymbosi</name>
    <dbReference type="NCBI Taxonomy" id="61207"/>
    <lineage>
        <taxon>Eukaryota</taxon>
        <taxon>Fungi</taxon>
        <taxon>Dikarya</taxon>
        <taxon>Ascomycota</taxon>
        <taxon>Pezizomycotina</taxon>
        <taxon>Leotiomycetes</taxon>
        <taxon>Helotiales</taxon>
        <taxon>Sclerotiniaceae</taxon>
        <taxon>Monilinia</taxon>
    </lineage>
</organism>
<feature type="compositionally biased region" description="Basic and acidic residues" evidence="6">
    <location>
        <begin position="382"/>
        <end position="391"/>
    </location>
</feature>
<dbReference type="GO" id="GO:0008270">
    <property type="term" value="F:zinc ion binding"/>
    <property type="evidence" value="ECO:0007669"/>
    <property type="project" value="UniProtKB-KW"/>
</dbReference>
<sequence length="461" mass="52004">MNTTKRKFNALLNGLGNKRSDSSLSAAHEVNKTPEKPQPDIDSNMKKPRISYSSSLSCASSAAAFDLNNARRNLSPVAKLSPIPVSTTEPPKWVPYDRAEFLRRLKSFSNLTDWTPKPTRVNEVEWAKRGWVCQKKERVRCCFCNVEILVKLNKKEEDGKEKEVYIAENIENALVDKYVELIITSHDESCPWRQRGCDDLIFKLPLNKPAVTIQTLRERYDELQQRADHLPYLSNMAPPEGLDIDLIATYLPGDFLKSSPETGQANLPSEINKIALMMSLCGWQGYKHERLGHQLESVSCQTCYRILGLWMFKSKSISATGEETEPAIVSGLDPIAQHREYCPWRDPVSQNGLVAIQSSKLRALAGWEVVLRVLKSEHGLRVGREKNEKGSRRSHVSPAINEGGDEDGDGLEPNFADEEDAKSIRDAKDKDLMTRLRRVKTFIALKKRPSGEVKNKRSSTA</sequence>
<evidence type="ECO:0000256" key="4">
    <source>
        <dbReference type="ARBA" id="ARBA00022833"/>
    </source>
</evidence>
<accession>A0A8A3PLE2</accession>
<reference evidence="9" key="1">
    <citation type="submission" date="2020-10" db="EMBL/GenBank/DDBJ databases">
        <title>Genome Sequence of Monilinia vaccinii-corymbosi Sheds Light on Mummy Berry Disease Infection of Blueberry and Mating Type.</title>
        <authorList>
            <person name="Yow A.G."/>
            <person name="Zhang Y."/>
            <person name="Bansal K."/>
            <person name="Eacker S.M."/>
            <person name="Sullivan S."/>
            <person name="Liachko I."/>
            <person name="Cubeta M.A."/>
            <person name="Rollins J.A."/>
            <person name="Ashrafi H."/>
        </authorList>
    </citation>
    <scope>NUCLEOTIDE SEQUENCE</scope>
    <source>
        <strain evidence="9">RL-1</strain>
    </source>
</reference>
<comment type="subcellular location">
    <subcellularLocation>
        <location evidence="1">Nucleus</location>
    </subcellularLocation>
</comment>
<evidence type="ECO:0000256" key="6">
    <source>
        <dbReference type="SAM" id="MobiDB-lite"/>
    </source>
</evidence>
<feature type="compositionally biased region" description="Basic and acidic residues" evidence="6">
    <location>
        <begin position="29"/>
        <end position="45"/>
    </location>
</feature>
<gene>
    <name evidence="9" type="ORF">DSL72_007283</name>
</gene>
<evidence type="ECO:0008006" key="11">
    <source>
        <dbReference type="Google" id="ProtNLM"/>
    </source>
</evidence>
<proteinExistence type="predicted"/>
<dbReference type="Proteomes" id="UP000672032">
    <property type="component" value="Chromosome 6"/>
</dbReference>
<dbReference type="InterPro" id="IPR012935">
    <property type="entry name" value="NuBaID_N"/>
</dbReference>
<dbReference type="PANTHER" id="PTHR15835:SF6">
    <property type="entry name" value="ZINC FINGER C3HC-TYPE PROTEIN 1"/>
    <property type="match status" value="1"/>
</dbReference>
<dbReference type="GO" id="GO:0005634">
    <property type="term" value="C:nucleus"/>
    <property type="evidence" value="ECO:0007669"/>
    <property type="project" value="UniProtKB-SubCell"/>
</dbReference>
<dbReference type="SUPFAM" id="SSF57924">
    <property type="entry name" value="Inhibitor of apoptosis (IAP) repeat"/>
    <property type="match status" value="1"/>
</dbReference>